<dbReference type="GO" id="GO:0016757">
    <property type="term" value="F:glycosyltransferase activity"/>
    <property type="evidence" value="ECO:0007669"/>
    <property type="project" value="UniProtKB-KW"/>
</dbReference>
<dbReference type="GO" id="GO:1901135">
    <property type="term" value="P:carbohydrate derivative metabolic process"/>
    <property type="evidence" value="ECO:0007669"/>
    <property type="project" value="UniProtKB-ARBA"/>
</dbReference>
<gene>
    <name evidence="5" type="ORF">CE457_12870</name>
    <name evidence="4" type="ORF">KUC_0217</name>
</gene>
<keyword evidence="2 5" id="KW-0808">Transferase</keyword>
<dbReference type="SUPFAM" id="SSF53756">
    <property type="entry name" value="UDP-Glycosyltransferase/glycogen phosphorylase"/>
    <property type="match status" value="1"/>
</dbReference>
<dbReference type="PANTHER" id="PTHR12526:SF510">
    <property type="entry name" value="D-INOSITOL 3-PHOSPHATE GLYCOSYLTRANSFERASE"/>
    <property type="match status" value="1"/>
</dbReference>
<keyword evidence="7" id="KW-1185">Reference proteome</keyword>
<feature type="domain" description="Glycosyl transferase family 1" evidence="3">
    <location>
        <begin position="175"/>
        <end position="330"/>
    </location>
</feature>
<reference evidence="4 6" key="1">
    <citation type="submission" date="2011-10" db="EMBL/GenBank/DDBJ databases">
        <authorList>
            <person name="Quillaguamn J."/>
            <person name="Guzmn D."/>
            <person name="Balderrama-Subieta A."/>
            <person name="Cardona-Ortuo C."/>
            <person name="Guevara-Martnez M."/>
            <person name="Callisaya-Quispe N."/>
        </authorList>
    </citation>
    <scope>NUCLEOTIDE SEQUENCE [LARGE SCALE GENOMIC DNA]</scope>
    <source>
        <strain evidence="4 6">LC1</strain>
    </source>
</reference>
<dbReference type="Gene3D" id="3.40.50.150">
    <property type="entry name" value="Vaccinia Virus protein VP39"/>
    <property type="match status" value="1"/>
</dbReference>
<evidence type="ECO:0000313" key="7">
    <source>
        <dbReference type="Proteomes" id="UP000216538"/>
    </source>
</evidence>
<name>A0A265DX18_9GAMM</name>
<dbReference type="Proteomes" id="UP000005756">
    <property type="component" value="Unassembled WGS sequence"/>
</dbReference>
<reference evidence="5 7" key="2">
    <citation type="submission" date="2017-07" db="EMBL/GenBank/DDBJ databases">
        <title>Shotgun whole genome sequences of three halophilic bacterial isolates.</title>
        <authorList>
            <person name="Pozzo T."/>
            <person name="Higdon S.M."/>
            <person name="Quillaguaman J."/>
        </authorList>
    </citation>
    <scope>NUCLEOTIDE SEQUENCE [LARGE SCALE GENOMIC DNA]</scope>
    <source>
        <strain evidence="5 7">LC1</strain>
    </source>
</reference>
<dbReference type="AlphaFoldDB" id="A0A265DX18"/>
<protein>
    <submittedName>
        <fullName evidence="5">Glycosyl transferase family 1</fullName>
    </submittedName>
</protein>
<evidence type="ECO:0000259" key="3">
    <source>
        <dbReference type="Pfam" id="PF00534"/>
    </source>
</evidence>
<evidence type="ECO:0000256" key="2">
    <source>
        <dbReference type="ARBA" id="ARBA00022679"/>
    </source>
</evidence>
<dbReference type="Gene3D" id="3.40.50.2000">
    <property type="entry name" value="Glycogen Phosphorylase B"/>
    <property type="match status" value="2"/>
</dbReference>
<proteinExistence type="predicted"/>
<dbReference type="STRING" id="1072583.KUC_0217"/>
<dbReference type="Proteomes" id="UP000216538">
    <property type="component" value="Unassembled WGS sequence"/>
</dbReference>
<dbReference type="OrthoDB" id="4611853at2"/>
<organism evidence="4 6">
    <name type="scientific">Vreelandella boliviensis LC1</name>
    <dbReference type="NCBI Taxonomy" id="1072583"/>
    <lineage>
        <taxon>Bacteria</taxon>
        <taxon>Pseudomonadati</taxon>
        <taxon>Pseudomonadota</taxon>
        <taxon>Gammaproteobacteria</taxon>
        <taxon>Oceanospirillales</taxon>
        <taxon>Halomonadaceae</taxon>
        <taxon>Vreelandella</taxon>
    </lineage>
</organism>
<dbReference type="InterPro" id="IPR029063">
    <property type="entry name" value="SAM-dependent_MTases_sf"/>
</dbReference>
<accession>A0A265DX18</accession>
<evidence type="ECO:0000256" key="1">
    <source>
        <dbReference type="ARBA" id="ARBA00022676"/>
    </source>
</evidence>
<evidence type="ECO:0000313" key="6">
    <source>
        <dbReference type="Proteomes" id="UP000005756"/>
    </source>
</evidence>
<sequence>MSKRFTLIVAGDPAQRTGGYIYDAQIVSAMRDQGWEIDVVGLAGTFPDADAEAAAALTQALESLPAQSSVVIDGLAMGALPEVVAQHGQRLEITALLHHPLGDELGLNEADQQRFHRSELTALAPVARIIVTSHFTARRLPELAAHYAIPLNTSITVVEPGVAQAPISPAAESGETLRLLCVATLTPRKGQDILIQALSGVAGNHWQCDCYGGARDTVFTQHVQQLIDQNGLQGSVQLHGECDSETLEAAYRSAHALVLPSWYEGYGMVVTEALAHGLPVITTTGGALRDTLPTGAGLSVEPGDADALQDTLSRFCHEDALRHQLRQGAAQARDGLSDWQEAGANFAAALTAPANLSSSSTTNSLADSSHLRAGSQFESDWLTLREAADVDSRSQRLAEFAAEWLSARAPTPLIADLGCGRGSNMRFLAPRLSGHQRWKLIDHDALLLAQARQRAAGLSDSRGQPVAVETHCVSLEPLADVPLDDAHLVTASALLDLVSQQWIDALVTRIAGQQQALLIALSVTGEWHFIDSQGAPVLDDEDHWLLAMFIAHQQRDKGLGDALGGLAHQALVAALEGAHYRVEQAETPWQLAAGNHAQQPLMMALLEGWAEAATEQTPEAAARIATWLQQRQQAVANGELGIWVGHRDLFAKPLFAKPQFAKPRKEA</sequence>
<dbReference type="SUPFAM" id="SSF53335">
    <property type="entry name" value="S-adenosyl-L-methionine-dependent methyltransferases"/>
    <property type="match status" value="1"/>
</dbReference>
<dbReference type="EMBL" id="NPEY01000008">
    <property type="protein sequence ID" value="OZT73872.1"/>
    <property type="molecule type" value="Genomic_DNA"/>
</dbReference>
<keyword evidence="1" id="KW-0328">Glycosyltransferase</keyword>
<dbReference type="PANTHER" id="PTHR12526">
    <property type="entry name" value="GLYCOSYLTRANSFERASE"/>
    <property type="match status" value="1"/>
</dbReference>
<dbReference type="EMBL" id="JH393257">
    <property type="protein sequence ID" value="EHJ93270.1"/>
    <property type="molecule type" value="Genomic_DNA"/>
</dbReference>
<dbReference type="Pfam" id="PF00534">
    <property type="entry name" value="Glycos_transf_1"/>
    <property type="match status" value="1"/>
</dbReference>
<dbReference type="RefSeq" id="WP_007111206.1">
    <property type="nucleotide sequence ID" value="NZ_JH393257.1"/>
</dbReference>
<evidence type="ECO:0000313" key="4">
    <source>
        <dbReference type="EMBL" id="EHJ93270.1"/>
    </source>
</evidence>
<evidence type="ECO:0000313" key="5">
    <source>
        <dbReference type="EMBL" id="OZT73872.1"/>
    </source>
</evidence>
<dbReference type="CDD" id="cd03801">
    <property type="entry name" value="GT4_PimA-like"/>
    <property type="match status" value="1"/>
</dbReference>
<dbReference type="InterPro" id="IPR001296">
    <property type="entry name" value="Glyco_trans_1"/>
</dbReference>